<dbReference type="SUPFAM" id="SSF52540">
    <property type="entry name" value="P-loop containing nucleoside triphosphate hydrolases"/>
    <property type="match status" value="1"/>
</dbReference>
<dbReference type="RefSeq" id="WP_005857027.1">
    <property type="nucleotide sequence ID" value="NZ_AAYA01000003.1"/>
</dbReference>
<keyword evidence="3" id="KW-0548">Nucleotidyltransferase</keyword>
<evidence type="ECO:0000256" key="1">
    <source>
        <dbReference type="SAM" id="MobiDB-lite"/>
    </source>
</evidence>
<name>A3K0R4_SAGS3</name>
<proteinExistence type="predicted"/>
<dbReference type="PANTHER" id="PTHR11669">
    <property type="entry name" value="REPLICATION FACTOR C / DNA POLYMERASE III GAMMA-TAU SUBUNIT"/>
    <property type="match status" value="1"/>
</dbReference>
<dbReference type="OrthoDB" id="9811073at2"/>
<reference evidence="3 4" key="1">
    <citation type="submission" date="2006-06" db="EMBL/GenBank/DDBJ databases">
        <authorList>
            <person name="Moran M.A."/>
            <person name="Ferriera S."/>
            <person name="Johnson J."/>
            <person name="Kravitz S."/>
            <person name="Beeson K."/>
            <person name="Sutton G."/>
            <person name="Rogers Y.-H."/>
            <person name="Friedman R."/>
            <person name="Frazier M."/>
            <person name="Venter J.C."/>
        </authorList>
    </citation>
    <scope>NUCLEOTIDE SEQUENCE [LARGE SCALE GENOMIC DNA]</scope>
    <source>
        <strain evidence="3 4">E-37</strain>
    </source>
</reference>
<protein>
    <submittedName>
        <fullName evidence="3">DNA polymerase III subunit delta</fullName>
        <ecNumber evidence="3">2.7.7.7</ecNumber>
    </submittedName>
</protein>
<dbReference type="GO" id="GO:0006261">
    <property type="term" value="P:DNA-templated DNA replication"/>
    <property type="evidence" value="ECO:0007669"/>
    <property type="project" value="TreeGrafter"/>
</dbReference>
<keyword evidence="3" id="KW-0808">Transferase</keyword>
<feature type="region of interest" description="Disordered" evidence="1">
    <location>
        <begin position="1"/>
        <end position="20"/>
    </location>
</feature>
<dbReference type="Proteomes" id="UP000005713">
    <property type="component" value="Unassembled WGS sequence"/>
</dbReference>
<dbReference type="AlphaFoldDB" id="A3K0R4"/>
<feature type="domain" description="AAA+ ATPase" evidence="2">
    <location>
        <begin position="44"/>
        <end position="207"/>
    </location>
</feature>
<dbReference type="Gene3D" id="3.40.50.300">
    <property type="entry name" value="P-loop containing nucleotide triphosphate hydrolases"/>
    <property type="match status" value="1"/>
</dbReference>
<sequence length="372" mass="40512">MADPADLPEPDAVEGAPHPRTTLNLFGQAQAEKDFLAAFNSQRLHHAWLLSGPRGVGKATLAWRIARFLLATPPQEDDGLFGAPPPPATLDITEDHPVSRRMLARSEPGLFLLRRGPNDKGDKLSDLIRVDEVRKLFNFFALSSADGGRRVVIVDSADEMNTQAANALLKMLEEPPARATLLLISHQPARLLPTIRSRCRTLRLGPLEEGDMRAALDQARIDIPAEDTLAMTMLSEGSVGTAVRLFNQDGLALYRQILSVLGSLPRLDRPAMLALAESCAGKGREDRLSLALTLTDRLVSRLARTGVTGHTPPEIVPGEAEILLRLAPDKARGRAWAEAIQTTGDRARHARAVNVDPAMLITDMFLHLQHAA</sequence>
<evidence type="ECO:0000313" key="4">
    <source>
        <dbReference type="Proteomes" id="UP000005713"/>
    </source>
</evidence>
<accession>A3K0R4</accession>
<dbReference type="GO" id="GO:0009360">
    <property type="term" value="C:DNA polymerase III complex"/>
    <property type="evidence" value="ECO:0007669"/>
    <property type="project" value="TreeGrafter"/>
</dbReference>
<dbReference type="Pfam" id="PF13177">
    <property type="entry name" value="DNA_pol3_delta2"/>
    <property type="match status" value="1"/>
</dbReference>
<dbReference type="InterPro" id="IPR027417">
    <property type="entry name" value="P-loop_NTPase"/>
</dbReference>
<feature type="compositionally biased region" description="Acidic residues" evidence="1">
    <location>
        <begin position="1"/>
        <end position="12"/>
    </location>
</feature>
<comment type="caution">
    <text evidence="3">The sequence shown here is derived from an EMBL/GenBank/DDBJ whole genome shotgun (WGS) entry which is preliminary data.</text>
</comment>
<dbReference type="PANTHER" id="PTHR11669:SF8">
    <property type="entry name" value="DNA POLYMERASE III SUBUNIT DELTA"/>
    <property type="match status" value="1"/>
</dbReference>
<keyword evidence="4" id="KW-1185">Reference proteome</keyword>
<dbReference type="InterPro" id="IPR050238">
    <property type="entry name" value="DNA_Rep/Repair_Clamp_Loader"/>
</dbReference>
<dbReference type="GO" id="GO:0003887">
    <property type="term" value="F:DNA-directed DNA polymerase activity"/>
    <property type="evidence" value="ECO:0007669"/>
    <property type="project" value="UniProtKB-EC"/>
</dbReference>
<evidence type="ECO:0000259" key="2">
    <source>
        <dbReference type="SMART" id="SM00382"/>
    </source>
</evidence>
<dbReference type="eggNOG" id="COG0470">
    <property type="taxonomic scope" value="Bacteria"/>
</dbReference>
<dbReference type="EMBL" id="AAYA01000003">
    <property type="protein sequence ID" value="EBA09379.1"/>
    <property type="molecule type" value="Genomic_DNA"/>
</dbReference>
<dbReference type="InterPro" id="IPR003593">
    <property type="entry name" value="AAA+_ATPase"/>
</dbReference>
<evidence type="ECO:0000313" key="3">
    <source>
        <dbReference type="EMBL" id="EBA09379.1"/>
    </source>
</evidence>
<gene>
    <name evidence="3" type="ORF">SSE37_24094</name>
</gene>
<dbReference type="SMART" id="SM00382">
    <property type="entry name" value="AAA"/>
    <property type="match status" value="1"/>
</dbReference>
<organism evidence="3 4">
    <name type="scientific">Sagittula stellata (strain ATCC 700073 / DSM 11524 / E-37)</name>
    <dbReference type="NCBI Taxonomy" id="388399"/>
    <lineage>
        <taxon>Bacteria</taxon>
        <taxon>Pseudomonadati</taxon>
        <taxon>Pseudomonadota</taxon>
        <taxon>Alphaproteobacteria</taxon>
        <taxon>Rhodobacterales</taxon>
        <taxon>Roseobacteraceae</taxon>
        <taxon>Sagittula</taxon>
    </lineage>
</organism>
<dbReference type="NCBIfam" id="NF005677">
    <property type="entry name" value="PRK07471.1"/>
    <property type="match status" value="1"/>
</dbReference>
<dbReference type="EC" id="2.7.7.7" evidence="3"/>